<proteinExistence type="predicted"/>
<dbReference type="Gene3D" id="3.30.160.150">
    <property type="entry name" value="Lipoprotein like domain"/>
    <property type="match status" value="1"/>
</dbReference>
<gene>
    <name evidence="1" type="ORF">IPP58_03575</name>
</gene>
<dbReference type="Proteomes" id="UP000886657">
    <property type="component" value="Unassembled WGS sequence"/>
</dbReference>
<dbReference type="EMBL" id="JADKIO010000005">
    <property type="protein sequence ID" value="MBK9795569.1"/>
    <property type="molecule type" value="Genomic_DNA"/>
</dbReference>
<dbReference type="InterPro" id="IPR007485">
    <property type="entry name" value="LPS_assembly_LptE"/>
</dbReference>
<comment type="caution">
    <text evidence="1">The sequence shown here is derived from an EMBL/GenBank/DDBJ whole genome shotgun (WGS) entry which is preliminary data.</text>
</comment>
<evidence type="ECO:0000313" key="1">
    <source>
        <dbReference type="EMBL" id="MBK9795569.1"/>
    </source>
</evidence>
<dbReference type="GO" id="GO:0019867">
    <property type="term" value="C:outer membrane"/>
    <property type="evidence" value="ECO:0007669"/>
    <property type="project" value="InterPro"/>
</dbReference>
<dbReference type="PROSITE" id="PS51257">
    <property type="entry name" value="PROKAR_LIPOPROTEIN"/>
    <property type="match status" value="1"/>
</dbReference>
<organism evidence="1 2">
    <name type="scientific">Candidatus Geothrix skivensis</name>
    <dbReference type="NCBI Taxonomy" id="2954439"/>
    <lineage>
        <taxon>Bacteria</taxon>
        <taxon>Pseudomonadati</taxon>
        <taxon>Acidobacteriota</taxon>
        <taxon>Holophagae</taxon>
        <taxon>Holophagales</taxon>
        <taxon>Holophagaceae</taxon>
        <taxon>Geothrix</taxon>
    </lineage>
</organism>
<accession>A0A9D7SFI0</accession>
<sequence>MNRSGTRVLLGLTACLLLATGCGYHRLDRQQRSAPWAKQGETIRLARFRNLTPRLGLEDRFTKALENRLVAASPWRLVAQGEPSRWVLQGTLEEYKSRPIGLSLGTAGNKASAGTASRVEVAVVASVELLDGQTGVVVLSRRGLTFSNQYRVDQNFASFDSRELQVIESLADDFAESFLTQLLEGID</sequence>
<dbReference type="Pfam" id="PF04390">
    <property type="entry name" value="LptE"/>
    <property type="match status" value="1"/>
</dbReference>
<reference evidence="1" key="1">
    <citation type="submission" date="2020-10" db="EMBL/GenBank/DDBJ databases">
        <title>Connecting structure to function with the recovery of over 1000 high-quality activated sludge metagenome-assembled genomes encoding full-length rRNA genes using long-read sequencing.</title>
        <authorList>
            <person name="Singleton C.M."/>
            <person name="Petriglieri F."/>
            <person name="Kristensen J.M."/>
            <person name="Kirkegaard R.H."/>
            <person name="Michaelsen T.Y."/>
            <person name="Andersen M.H."/>
            <person name="Karst S.M."/>
            <person name="Dueholm M.S."/>
            <person name="Nielsen P.H."/>
            <person name="Albertsen M."/>
        </authorList>
    </citation>
    <scope>NUCLEOTIDE SEQUENCE</scope>
    <source>
        <strain evidence="1">Skiv_18-Q3-R9-52_MAXAC.067</strain>
    </source>
</reference>
<protein>
    <recommendedName>
        <fullName evidence="3">Lipoprotein</fullName>
    </recommendedName>
</protein>
<name>A0A9D7SFI0_9BACT</name>
<dbReference type="AlphaFoldDB" id="A0A9D7SFI0"/>
<evidence type="ECO:0008006" key="3">
    <source>
        <dbReference type="Google" id="ProtNLM"/>
    </source>
</evidence>
<dbReference type="GO" id="GO:0043165">
    <property type="term" value="P:Gram-negative-bacterium-type cell outer membrane assembly"/>
    <property type="evidence" value="ECO:0007669"/>
    <property type="project" value="InterPro"/>
</dbReference>
<evidence type="ECO:0000313" key="2">
    <source>
        <dbReference type="Proteomes" id="UP000886657"/>
    </source>
</evidence>